<dbReference type="PROSITE" id="PS00129">
    <property type="entry name" value="GLYCOSYL_HYDROL_F31_1"/>
    <property type="match status" value="1"/>
</dbReference>
<keyword evidence="9" id="KW-0326">Glycosidase</keyword>
<feature type="compositionally biased region" description="Basic and acidic residues" evidence="11">
    <location>
        <begin position="943"/>
        <end position="952"/>
    </location>
</feature>
<dbReference type="SMART" id="SM00018">
    <property type="entry name" value="PD"/>
    <property type="match status" value="1"/>
</dbReference>
<dbReference type="PROSITE" id="PS00707">
    <property type="entry name" value="GLYCOSYL_HYDROL_F31_2"/>
    <property type="match status" value="1"/>
</dbReference>
<evidence type="ECO:0000313" key="18">
    <source>
        <dbReference type="Proteomes" id="UP000663866"/>
    </source>
</evidence>
<dbReference type="Pfam" id="PF13802">
    <property type="entry name" value="Gal_mutarotas_2"/>
    <property type="match status" value="1"/>
</dbReference>
<dbReference type="InterPro" id="IPR036871">
    <property type="entry name" value="PX_dom_sf"/>
</dbReference>
<feature type="region of interest" description="Disordered" evidence="11">
    <location>
        <begin position="405"/>
        <end position="455"/>
    </location>
</feature>
<dbReference type="SMART" id="SM00312">
    <property type="entry name" value="PX"/>
    <property type="match status" value="1"/>
</dbReference>
<feature type="region of interest" description="Disordered" evidence="11">
    <location>
        <begin position="1"/>
        <end position="22"/>
    </location>
</feature>
<evidence type="ECO:0000259" key="12">
    <source>
        <dbReference type="PROSITE" id="PS50179"/>
    </source>
</evidence>
<dbReference type="Pfam" id="PF03127">
    <property type="entry name" value="GAT"/>
    <property type="match status" value="1"/>
</dbReference>
<dbReference type="Pfam" id="PF08628">
    <property type="entry name" value="Nexin_C"/>
    <property type="match status" value="1"/>
</dbReference>
<evidence type="ECO:0000256" key="6">
    <source>
        <dbReference type="ARBA" id="ARBA00023136"/>
    </source>
</evidence>
<dbReference type="InterPro" id="IPR030458">
    <property type="entry name" value="Glyco_hydro_31_AS"/>
</dbReference>
<feature type="compositionally biased region" description="Polar residues" evidence="11">
    <location>
        <begin position="317"/>
        <end position="331"/>
    </location>
</feature>
<dbReference type="PROSITE" id="PS00025">
    <property type="entry name" value="P_TREFOIL_1"/>
    <property type="match status" value="1"/>
</dbReference>
<dbReference type="Pfam" id="PF21365">
    <property type="entry name" value="Glyco_hydro_31_3rd"/>
    <property type="match status" value="1"/>
</dbReference>
<feature type="domain" description="PX" evidence="13">
    <location>
        <begin position="972"/>
        <end position="1098"/>
    </location>
</feature>
<evidence type="ECO:0000256" key="3">
    <source>
        <dbReference type="ARBA" id="ARBA00022448"/>
    </source>
</evidence>
<dbReference type="InterPro" id="IPR048395">
    <property type="entry name" value="Glyco_hydro_31_C"/>
</dbReference>
<dbReference type="GO" id="GO:0043130">
    <property type="term" value="F:ubiquitin binding"/>
    <property type="evidence" value="ECO:0007669"/>
    <property type="project" value="InterPro"/>
</dbReference>
<dbReference type="Gene3D" id="2.60.40.1180">
    <property type="entry name" value="Golgi alpha-mannosidase II"/>
    <property type="match status" value="2"/>
</dbReference>
<gene>
    <name evidence="17" type="ORF">OVN521_LOCUS9267</name>
</gene>
<dbReference type="PROSITE" id="PS50179">
    <property type="entry name" value="VHS"/>
    <property type="match status" value="1"/>
</dbReference>
<keyword evidence="3" id="KW-0813">Transport</keyword>
<dbReference type="InterPro" id="IPR044913">
    <property type="entry name" value="P_trefoil_dom_sf"/>
</dbReference>
<dbReference type="SUPFAM" id="SSF48464">
    <property type="entry name" value="ENTH/VHS domain"/>
    <property type="match status" value="1"/>
</dbReference>
<dbReference type="CDD" id="cd14752">
    <property type="entry name" value="GH31_N"/>
    <property type="match status" value="1"/>
</dbReference>
<dbReference type="CDD" id="cd06602">
    <property type="entry name" value="GH31_MGAM_SI_GAA"/>
    <property type="match status" value="1"/>
</dbReference>
<dbReference type="SUPFAM" id="SSF64268">
    <property type="entry name" value="PX domain"/>
    <property type="match status" value="1"/>
</dbReference>
<comment type="similarity">
    <text evidence="2">Belongs to the glycosyl hydrolase 31 family.</text>
</comment>
<dbReference type="SUPFAM" id="SSF89009">
    <property type="entry name" value="GAT-like domain"/>
    <property type="match status" value="1"/>
</dbReference>
<dbReference type="Pfam" id="PF00787">
    <property type="entry name" value="PX"/>
    <property type="match status" value="1"/>
</dbReference>
<evidence type="ECO:0000256" key="9">
    <source>
        <dbReference type="ARBA" id="ARBA00023295"/>
    </source>
</evidence>
<dbReference type="InterPro" id="IPR038425">
    <property type="entry name" value="GAT_sf"/>
</dbReference>
<evidence type="ECO:0000259" key="16">
    <source>
        <dbReference type="PROSITE" id="PS51448"/>
    </source>
</evidence>
<evidence type="ECO:0000259" key="15">
    <source>
        <dbReference type="PROSITE" id="PS51207"/>
    </source>
</evidence>
<dbReference type="Gene3D" id="3.20.20.80">
    <property type="entry name" value="Glycosidases"/>
    <property type="match status" value="1"/>
</dbReference>
<evidence type="ECO:0000256" key="8">
    <source>
        <dbReference type="ARBA" id="ARBA00023180"/>
    </source>
</evidence>
<evidence type="ECO:0000256" key="5">
    <source>
        <dbReference type="ARBA" id="ARBA00022927"/>
    </source>
</evidence>
<name>A0A819H7T2_9BILA</name>
<dbReference type="PROSITE" id="PS50195">
    <property type="entry name" value="PX"/>
    <property type="match status" value="1"/>
</dbReference>
<dbReference type="InterPro" id="IPR013780">
    <property type="entry name" value="Glyco_hydro_b"/>
</dbReference>
<dbReference type="InterPro" id="IPR017957">
    <property type="entry name" value="P_trefoil_CS"/>
</dbReference>
<dbReference type="InterPro" id="IPR011013">
    <property type="entry name" value="Gal_mutarotase_sf_dom"/>
</dbReference>
<dbReference type="InterPro" id="IPR017853">
    <property type="entry name" value="GH"/>
</dbReference>
<dbReference type="SMART" id="SM00313">
    <property type="entry name" value="PXA"/>
    <property type="match status" value="1"/>
</dbReference>
<keyword evidence="5" id="KW-0653">Protein transport</keyword>
<comment type="caution">
    <text evidence="10">Lacks conserved residue(s) required for the propagation of feature annotation.</text>
</comment>
<dbReference type="PROSITE" id="PS51207">
    <property type="entry name" value="PXA"/>
    <property type="match status" value="1"/>
</dbReference>
<dbReference type="InterPro" id="IPR002014">
    <property type="entry name" value="VHS_dom"/>
</dbReference>
<dbReference type="SUPFAM" id="SSF74650">
    <property type="entry name" value="Galactose mutarotase-like"/>
    <property type="match status" value="1"/>
</dbReference>
<comment type="subcellular location">
    <subcellularLocation>
        <location evidence="1">Endomembrane system</location>
    </subcellularLocation>
</comment>
<organism evidence="17 18">
    <name type="scientific">Rotaria magnacalcarata</name>
    <dbReference type="NCBI Taxonomy" id="392030"/>
    <lineage>
        <taxon>Eukaryota</taxon>
        <taxon>Metazoa</taxon>
        <taxon>Spiralia</taxon>
        <taxon>Gnathifera</taxon>
        <taxon>Rotifera</taxon>
        <taxon>Eurotatoria</taxon>
        <taxon>Bdelloidea</taxon>
        <taxon>Philodinida</taxon>
        <taxon>Philodinidae</taxon>
        <taxon>Rotaria</taxon>
    </lineage>
</organism>
<dbReference type="InterPro" id="IPR025887">
    <property type="entry name" value="Glyco_hydro_31_N_dom"/>
</dbReference>
<feature type="domain" description="VHS" evidence="12">
    <location>
        <begin position="22"/>
        <end position="156"/>
    </location>
</feature>
<keyword evidence="8" id="KW-0325">Glycoprotein</keyword>
<dbReference type="GO" id="GO:0015031">
    <property type="term" value="P:protein transport"/>
    <property type="evidence" value="ECO:0007669"/>
    <property type="project" value="UniProtKB-KW"/>
</dbReference>
<feature type="region of interest" description="Disordered" evidence="11">
    <location>
        <begin position="943"/>
        <end position="965"/>
    </location>
</feature>
<evidence type="ECO:0000313" key="17">
    <source>
        <dbReference type="EMBL" id="CAF3896407.1"/>
    </source>
</evidence>
<dbReference type="Pfam" id="PF00790">
    <property type="entry name" value="VHS"/>
    <property type="match status" value="1"/>
</dbReference>
<feature type="region of interest" description="Disordered" evidence="11">
    <location>
        <begin position="314"/>
        <end position="393"/>
    </location>
</feature>
<feature type="domain" description="P-type" evidence="16">
    <location>
        <begin position="1333"/>
        <end position="1392"/>
    </location>
</feature>
<dbReference type="SUPFAM" id="SSF57492">
    <property type="entry name" value="Trefoil"/>
    <property type="match status" value="1"/>
</dbReference>
<dbReference type="InterPro" id="IPR003114">
    <property type="entry name" value="Phox_assoc"/>
</dbReference>
<comment type="caution">
    <text evidence="17">The sequence shown here is derived from an EMBL/GenBank/DDBJ whole genome shotgun (WGS) entry which is preliminary data.</text>
</comment>
<dbReference type="Pfam" id="PF01055">
    <property type="entry name" value="Glyco_hydro_31_2nd"/>
    <property type="match status" value="1"/>
</dbReference>
<dbReference type="Gene3D" id="1.25.40.90">
    <property type="match status" value="1"/>
</dbReference>
<dbReference type="GO" id="GO:0012505">
    <property type="term" value="C:endomembrane system"/>
    <property type="evidence" value="ECO:0007669"/>
    <property type="project" value="UniProtKB-SubCell"/>
</dbReference>
<evidence type="ECO:0000256" key="11">
    <source>
        <dbReference type="SAM" id="MobiDB-lite"/>
    </source>
</evidence>
<dbReference type="SMART" id="SM00288">
    <property type="entry name" value="VHS"/>
    <property type="match status" value="1"/>
</dbReference>
<feature type="compositionally biased region" description="Polar residues" evidence="11">
    <location>
        <begin position="1"/>
        <end position="16"/>
    </location>
</feature>
<evidence type="ECO:0000259" key="14">
    <source>
        <dbReference type="PROSITE" id="PS50909"/>
    </source>
</evidence>
<dbReference type="InterPro" id="IPR000519">
    <property type="entry name" value="P_trefoil_dom"/>
</dbReference>
<dbReference type="PANTHER" id="PTHR22762:SF131">
    <property type="entry name" value="GLYCOSIDE HYDROLASE FAMILY 31 N-TERMINAL DOMAIN-CONTAINING PROTEIN"/>
    <property type="match status" value="1"/>
</dbReference>
<dbReference type="SUPFAM" id="SSF51445">
    <property type="entry name" value="(Trans)glycosidases"/>
    <property type="match status" value="1"/>
</dbReference>
<dbReference type="InterPro" id="IPR030459">
    <property type="entry name" value="Glyco_hydro_31_CS"/>
</dbReference>
<dbReference type="SUPFAM" id="SSF51011">
    <property type="entry name" value="Glycosyl hydrolase domain"/>
    <property type="match status" value="1"/>
</dbReference>
<proteinExistence type="inferred from homology"/>
<keyword evidence="6" id="KW-0472">Membrane</keyword>
<sequence>MATLFRNNHTQPSGLQQAIEKATDGSQSSEDWALIMKICDYVGTREESAKEALKIIRKRLHLNPNQHGWRTIGYTLTLLEALTKNCGKIVHLQLAHKDFLKELKGVIGPKNNPPVAVQERVLSLIQTWALAFRNDPDLKAVEHFYQECKQHGLQFPPAEPENVIKTALTPTRTVDRPLQSTRSMPAQGYSEKNRTATDGMSHPIAPNQTAVQAMSAEYLGKLRSELDVVQTNAQVFGEMLVTLQPGEENPQDFELLMDLHNTCKQMQARVIDLLAQISIDDITVDLLRYNDEFNNAFKTFENYMQERNRRFAVPSSLRPTNSMPPLSNNRTVPLPRNADDEPALIRFDDDPTTSFQNMRIAPAASNLVPRNAQPQSTASARTHSTASYQDPENDLKEIEQWLKVQGDDPDNDESPHQESETSTAFDNFLKKRASTIPDEKSSRRPMQFNNLQEPPKQIPKSNTYLLSLNNPNKCLKYWPNLLILHEPSKDSDKELIRKQIANSHYTQKNPWVHLMLSKRIDIAIDEFCCLCLRDHVYPWLSLITHDDSLVYEAKQIFRYFLATVIRRIQNVDIHGFVLERLLPLIFQTFDRYVQLIKLQPHDESQSSTDFLKNLYKNDLHIAMYNRQSEIKYLKRLILDLMPILAPKFVYECKGSRHFLSELISCQILIDGIDAICEPDTLNRLFHLYFITVIQRRNSLSKIPVNPPEESSVELLTRFCTMNGPLHKNKLVLELTDVMYEKELLSQFSRVLDRYGSIGLLSTYLTLSDILNDIPSASNVLVRRKIYRRLRNIDERYLNTKNADAYVSISNPCDPNDTLINEIKDLIYNHLEESINEDDAKSDNSTNPLDVQHTFTLLSRFHCKIYELVEERYQQCFLSSDEHFLYMCGRRMDSPDYKIIEQNLDEVALNLTHAEEIRSANGNTKKRNSSRHYTTTSYKELEEKDEAYKRYPEDTTSIGSNSSHDEKDMNSWRIHVSGIDELRDNTYANVKSFVFLIEVQRLDPNSNNPLLMDDEKTNWIIARRYQDFYLLEQKLIRFHGVFSDARLPPKKSSAYARNREFLESIKKDFQYFLRHLLTKPTLRNSELLYNFLTQSDDFTLPTGEVVLSKMFKVVPRRLRAEKGQYLDPFLVSLINYAEPPKPKATQSNPVFNDIVEAKLQNSIYENNANITESLEESPIKHITSGELDSAYDHMIVVAKQVFSASPLLIYLLNLLRVPLKNSFDAFFSYFIDDNVDDIINDEENIIDVIHALRDVVFPNDAEDNEPTDLVNMDDVVAAAEEFLPDLIKLVLGKSNVENGLQMILRYFQDPLLNKQLFYMILDEVLLQIFPELQAHFENSDVARFDCYPESDASQDKCLARHCCWKAPLTKTNSTTKQSNTFIDVNIPYCYYPKDFGTYFVQKTDQTDFGQRIQLNKSDTAYMPHDITSLTVDLIYETEQRFRIRIYDSIYRRYEVPMKVPVIEKKVNTTDYEVKITEKPFSILVTRKSTGVILFDSSVSPLIFADQFIKFSTRLSSSLVYGLGEHRQPLAMNVTEQWKKLTFWSRDFPPVQNTNLYGVHPFHLNPEFDKNEQVNFHGQFLLNSNGMDIDLQPLPAITYTTIGGIIDLYIFTGPTAQDVIKQYWDIIGNPTMPPFWSLGFHLCRYGYNNIENLLETIQRMHDADFPFDVQWTDIDTMSSYLDFTYDQKNFHDLADLVRALQSDGKHYVNIIDPGISSVQPSGSYPPYDDGVKKGIFITKFNSTEIITGKVWPGVTAFPDFTNPNSIEWWTNVASAYHDIVPFDGMWIDMNEPSNFVDGSMDGCTSNNLDNPPFVPNVLGGTLYSKTLCPSAQQYLSSHYNLHNMFGYFEAMASNAALKTIRKKRPFVLTRSSYAGSGQFTAHWTGDNRATFDDMYFSIPAILSFNMFGITHVGADICGFGLDTTEELCTRWMQLGAFYPFMRNHNDLGQKDQDPASFSWEAQQIMKQALLMRYALVPFWYTLHHEAAMISRTIVQPVFFEFPGDENTYNIDQQFLIGRAILVSPNLKAGATSVHAYIPSDVWYEFPSGVKVPNVGIYTDLDAPLSKINAHVRGGFIVPMQTPGANLMIGRGNPFTLLIAQSQWGNASGNLFWDDGDSTDSIETKTYNYLEFSLTDANRVTMNAFVTNYKDSPMRLDIVKVLGVNKPVNSVNVNGKTYKSFLYNIPDQILLVYGLDLDMIAQASQVIEWTFTN</sequence>
<dbReference type="CDD" id="cd00111">
    <property type="entry name" value="Trefoil"/>
    <property type="match status" value="1"/>
</dbReference>
<dbReference type="GO" id="GO:0004558">
    <property type="term" value="F:alpha-1,4-glucosidase activity"/>
    <property type="evidence" value="ECO:0007669"/>
    <property type="project" value="TreeGrafter"/>
</dbReference>
<feature type="domain" description="GAT" evidence="14">
    <location>
        <begin position="217"/>
        <end position="305"/>
    </location>
</feature>
<evidence type="ECO:0000256" key="1">
    <source>
        <dbReference type="ARBA" id="ARBA00004308"/>
    </source>
</evidence>
<feature type="compositionally biased region" description="Low complexity" evidence="11">
    <location>
        <begin position="376"/>
        <end position="387"/>
    </location>
</feature>
<evidence type="ECO:0000256" key="2">
    <source>
        <dbReference type="ARBA" id="ARBA00007806"/>
    </source>
</evidence>
<dbReference type="EMBL" id="CAJOBG010001119">
    <property type="protein sequence ID" value="CAF3896407.1"/>
    <property type="molecule type" value="Genomic_DNA"/>
</dbReference>
<reference evidence="17" key="1">
    <citation type="submission" date="2021-02" db="EMBL/GenBank/DDBJ databases">
        <authorList>
            <person name="Nowell W R."/>
        </authorList>
    </citation>
    <scope>NUCLEOTIDE SEQUENCE</scope>
</reference>
<dbReference type="Pfam" id="PF00088">
    <property type="entry name" value="Trefoil"/>
    <property type="match status" value="1"/>
</dbReference>
<accession>A0A819H7T2</accession>
<dbReference type="InterPro" id="IPR000322">
    <property type="entry name" value="Glyco_hydro_31_TIM"/>
</dbReference>
<dbReference type="GO" id="GO:0035091">
    <property type="term" value="F:phosphatidylinositol binding"/>
    <property type="evidence" value="ECO:0007669"/>
    <property type="project" value="InterPro"/>
</dbReference>
<evidence type="ECO:0000256" key="7">
    <source>
        <dbReference type="ARBA" id="ARBA00023157"/>
    </source>
</evidence>
<evidence type="ECO:0000256" key="10">
    <source>
        <dbReference type="PROSITE-ProRule" id="PRU00779"/>
    </source>
</evidence>
<dbReference type="Gene3D" id="3.30.1520.10">
    <property type="entry name" value="Phox-like domain"/>
    <property type="match status" value="1"/>
</dbReference>
<dbReference type="Gene3D" id="2.60.40.1760">
    <property type="entry name" value="glycosyl hydrolase (family 31)"/>
    <property type="match status" value="1"/>
</dbReference>
<dbReference type="Gene3D" id="4.10.110.10">
    <property type="entry name" value="Spasmolytic Protein, domain 1"/>
    <property type="match status" value="1"/>
</dbReference>
<dbReference type="InterPro" id="IPR008942">
    <property type="entry name" value="ENTH_VHS"/>
</dbReference>
<feature type="domain" description="PXA" evidence="15">
    <location>
        <begin position="517"/>
        <end position="693"/>
    </location>
</feature>
<dbReference type="PROSITE" id="PS50909">
    <property type="entry name" value="GAT"/>
    <property type="match status" value="1"/>
</dbReference>
<dbReference type="InterPro" id="IPR004152">
    <property type="entry name" value="GAT_dom"/>
</dbReference>
<feature type="region of interest" description="Disordered" evidence="11">
    <location>
        <begin position="182"/>
        <end position="202"/>
    </location>
</feature>
<dbReference type="Proteomes" id="UP000663866">
    <property type="component" value="Unassembled WGS sequence"/>
</dbReference>
<dbReference type="Gene3D" id="1.20.58.160">
    <property type="match status" value="1"/>
</dbReference>
<keyword evidence="4" id="KW-0378">Hydrolase</keyword>
<dbReference type="PANTHER" id="PTHR22762">
    <property type="entry name" value="ALPHA-GLUCOSIDASE"/>
    <property type="match status" value="1"/>
</dbReference>
<evidence type="ECO:0000256" key="4">
    <source>
        <dbReference type="ARBA" id="ARBA00022801"/>
    </source>
</evidence>
<dbReference type="InterPro" id="IPR013937">
    <property type="entry name" value="Sorting_nexin_C"/>
</dbReference>
<dbReference type="PROSITE" id="PS51448">
    <property type="entry name" value="P_TREFOIL_2"/>
    <property type="match status" value="1"/>
</dbReference>
<keyword evidence="7" id="KW-1015">Disulfide bond</keyword>
<dbReference type="CDD" id="cd14233">
    <property type="entry name" value="GAT_TOM1_like"/>
    <property type="match status" value="1"/>
</dbReference>
<evidence type="ECO:0000259" key="13">
    <source>
        <dbReference type="PROSITE" id="PS50195"/>
    </source>
</evidence>
<dbReference type="Pfam" id="PF02194">
    <property type="entry name" value="PXA"/>
    <property type="match status" value="1"/>
</dbReference>
<dbReference type="InterPro" id="IPR001683">
    <property type="entry name" value="PX_dom"/>
</dbReference>
<dbReference type="GO" id="GO:0030246">
    <property type="term" value="F:carbohydrate binding"/>
    <property type="evidence" value="ECO:0007669"/>
    <property type="project" value="InterPro"/>
</dbReference>
<dbReference type="GO" id="GO:0005975">
    <property type="term" value="P:carbohydrate metabolic process"/>
    <property type="evidence" value="ECO:0007669"/>
    <property type="project" value="InterPro"/>
</dbReference>
<keyword evidence="18" id="KW-1185">Reference proteome</keyword>
<protein>
    <submittedName>
        <fullName evidence="17">Uncharacterized protein</fullName>
    </submittedName>
</protein>